<dbReference type="Pfam" id="PF00582">
    <property type="entry name" value="Usp"/>
    <property type="match status" value="2"/>
</dbReference>
<dbReference type="InterPro" id="IPR006016">
    <property type="entry name" value="UspA"/>
</dbReference>
<keyword evidence="4" id="KW-1185">Reference proteome</keyword>
<dbReference type="AlphaFoldDB" id="A0A401WFK0"/>
<accession>A0A401WFK0</accession>
<dbReference type="PANTHER" id="PTHR46553">
    <property type="entry name" value="ADENINE NUCLEOTIDE ALPHA HYDROLASES-LIKE SUPERFAMILY PROTEIN"/>
    <property type="match status" value="1"/>
</dbReference>
<evidence type="ECO:0000259" key="2">
    <source>
        <dbReference type="Pfam" id="PF00582"/>
    </source>
</evidence>
<gene>
    <name evidence="3" type="ORF">GKJPGBOP_07897</name>
</gene>
<evidence type="ECO:0000313" key="3">
    <source>
        <dbReference type="EMBL" id="GCD48101.1"/>
    </source>
</evidence>
<dbReference type="Gene3D" id="3.40.50.620">
    <property type="entry name" value="HUPs"/>
    <property type="match status" value="2"/>
</dbReference>
<organism evidence="3 4">
    <name type="scientific">Streptomyces paromomycinus</name>
    <name type="common">Streptomyces rimosus subsp. paromomycinus</name>
    <dbReference type="NCBI Taxonomy" id="92743"/>
    <lineage>
        <taxon>Bacteria</taxon>
        <taxon>Bacillati</taxon>
        <taxon>Actinomycetota</taxon>
        <taxon>Actinomycetes</taxon>
        <taxon>Kitasatosporales</taxon>
        <taxon>Streptomycetaceae</taxon>
        <taxon>Streptomyces</taxon>
    </lineage>
</organism>
<protein>
    <submittedName>
        <fullName evidence="3">Universal stress protein</fullName>
    </submittedName>
</protein>
<evidence type="ECO:0000313" key="4">
    <source>
        <dbReference type="Proteomes" id="UP000286746"/>
    </source>
</evidence>
<dbReference type="PANTHER" id="PTHR46553:SF3">
    <property type="entry name" value="ADENINE NUCLEOTIDE ALPHA HYDROLASES-LIKE SUPERFAMILY PROTEIN"/>
    <property type="match status" value="1"/>
</dbReference>
<dbReference type="RefSeq" id="WP_125058079.1">
    <property type="nucleotide sequence ID" value="NZ_BHZD01000001.1"/>
</dbReference>
<dbReference type="InterPro" id="IPR006015">
    <property type="entry name" value="Universal_stress_UspA"/>
</dbReference>
<dbReference type="EMBL" id="BHZD01000001">
    <property type="protein sequence ID" value="GCD48101.1"/>
    <property type="molecule type" value="Genomic_DNA"/>
</dbReference>
<dbReference type="InterPro" id="IPR014729">
    <property type="entry name" value="Rossmann-like_a/b/a_fold"/>
</dbReference>
<reference evidence="3 4" key="1">
    <citation type="submission" date="2018-11" db="EMBL/GenBank/DDBJ databases">
        <title>Whole genome sequence of Streptomyces paromomycinus NBRC 15454(T).</title>
        <authorList>
            <person name="Komaki H."/>
            <person name="Tamura T."/>
        </authorList>
    </citation>
    <scope>NUCLEOTIDE SEQUENCE [LARGE SCALE GENOMIC DNA]</scope>
    <source>
        <strain evidence="3 4">NBRC 15454</strain>
    </source>
</reference>
<comment type="caution">
    <text evidence="3">The sequence shown here is derived from an EMBL/GenBank/DDBJ whole genome shotgun (WGS) entry which is preliminary data.</text>
</comment>
<proteinExistence type="inferred from homology"/>
<sequence>MPGIVTVGLDGTDHSLAAAGWAAAEAARRGARLRLVHAWIWRPLDVPVAADEEVQRRWAAEVLQEAAARVAKDFPDLPVTREILAAETVPALIAEAAAADLLVLGSRGHGTLVGYLLGSVGLHVLRQAASPVVLVRSPRPEEAGQPRDEVVVGVQDERESGPVLEFAFAAAAAQGVTLRAVRAWNIPPVLVWGGEAMRAADDAGGLEPLERKRLADAVRPWRERFPQVEVVEHVEMGGAGQVLLAGCARARLLVVGRRSPGRHDLRKIGAAAHAALHHAPCPVAVVPHP</sequence>
<evidence type="ECO:0000256" key="1">
    <source>
        <dbReference type="ARBA" id="ARBA00008791"/>
    </source>
</evidence>
<dbReference type="SUPFAM" id="SSF52402">
    <property type="entry name" value="Adenine nucleotide alpha hydrolases-like"/>
    <property type="match status" value="2"/>
</dbReference>
<name>A0A401WFK0_STREY</name>
<feature type="domain" description="UspA" evidence="2">
    <location>
        <begin position="149"/>
        <end position="287"/>
    </location>
</feature>
<dbReference type="Proteomes" id="UP000286746">
    <property type="component" value="Unassembled WGS sequence"/>
</dbReference>
<feature type="domain" description="UspA" evidence="2">
    <location>
        <begin position="4"/>
        <end position="136"/>
    </location>
</feature>
<dbReference type="PRINTS" id="PR01438">
    <property type="entry name" value="UNVRSLSTRESS"/>
</dbReference>
<comment type="similarity">
    <text evidence="1">Belongs to the universal stress protein A family.</text>
</comment>